<accession>A0A951IT19</accession>
<name>A0A951IT19_9BACT</name>
<evidence type="ECO:0000313" key="3">
    <source>
        <dbReference type="Proteomes" id="UP000727490"/>
    </source>
</evidence>
<dbReference type="PANTHER" id="PTHR35532:SF5">
    <property type="entry name" value="CARBOHYDRATE-BINDING DOMAIN-CONTAINING PROTEIN"/>
    <property type="match status" value="1"/>
</dbReference>
<dbReference type="AlphaFoldDB" id="A0A951IT19"/>
<evidence type="ECO:0000256" key="1">
    <source>
        <dbReference type="SAM" id="SignalP"/>
    </source>
</evidence>
<dbReference type="RefSeq" id="WP_219287162.1">
    <property type="nucleotide sequence ID" value="NZ_RPHB01000002.1"/>
</dbReference>
<reference evidence="2 3" key="1">
    <citation type="journal article" date="2020" name="Syst. Appl. Microbiol.">
        <title>Arthrospiribacter ruber gen. nov., sp. nov., a novel bacterium isolated from Arthrospira cultures.</title>
        <authorList>
            <person name="Waleron M."/>
            <person name="Misztak A."/>
            <person name="Waleron M.M."/>
            <person name="Furmaniak M."/>
            <person name="Mrozik A."/>
            <person name="Waleron K."/>
        </authorList>
    </citation>
    <scope>NUCLEOTIDE SEQUENCE [LARGE SCALE GENOMIC DNA]</scope>
    <source>
        <strain evidence="2 3">DPMB0001</strain>
    </source>
</reference>
<organism evidence="2 3">
    <name type="scientific">Arthrospiribacter ruber</name>
    <dbReference type="NCBI Taxonomy" id="2487934"/>
    <lineage>
        <taxon>Bacteria</taxon>
        <taxon>Pseudomonadati</taxon>
        <taxon>Bacteroidota</taxon>
        <taxon>Cytophagia</taxon>
        <taxon>Cytophagales</taxon>
        <taxon>Cyclobacteriaceae</taxon>
        <taxon>Arthrospiribacter</taxon>
    </lineage>
</organism>
<feature type="chain" id="PRO_5037623516" evidence="1">
    <location>
        <begin position="25"/>
        <end position="685"/>
    </location>
</feature>
<feature type="signal peptide" evidence="1">
    <location>
        <begin position="1"/>
        <end position="24"/>
    </location>
</feature>
<dbReference type="Proteomes" id="UP000727490">
    <property type="component" value="Unassembled WGS sequence"/>
</dbReference>
<keyword evidence="3" id="KW-1185">Reference proteome</keyword>
<protein>
    <submittedName>
        <fullName evidence="2">Uncharacterized protein</fullName>
    </submittedName>
</protein>
<gene>
    <name evidence="2" type="ORF">EGN73_03895</name>
</gene>
<dbReference type="PANTHER" id="PTHR35532">
    <property type="entry name" value="SIMILAR TO POLYHYDROXYALKANOATE DEPOLYMERASE"/>
    <property type="match status" value="1"/>
</dbReference>
<evidence type="ECO:0000313" key="2">
    <source>
        <dbReference type="EMBL" id="MBW3466950.1"/>
    </source>
</evidence>
<sequence>MAKKHNIKSIGLLFLMSLCLMSCSESYSDQDLELAVKSAGKNRGEIERVLYHYSQEKEDSLKYVAARLLIINMTKQQGIGYYSEEYENFTKHVYDSLENHGEDMFLSKNQDVNKMLRTNVFNDIWDHYAAKLGDPRGYRFSYQADIQNISAEMLIENIDYAFKAWELPWSRKYSFDEFCKFILPYRYADEPLSHWRKLYWEELEFIVDSLKSETDPITVTALINEQFKKYYTWGNEKLNGVSRGRIKPMNLLRGGITGNCHDQVGIGYSAMRALGIATSEVIIPNWGYAGTSGHTFNVVLDPHKKRWVDFHAGDINPIDNEVTLMPKVFLLDNFALGNTSNQLSNFENLTDLTSQFTKTVDINLDLETSDKYPEYAYLCVFNNFSWQPIMWGEIKENKVTFNNMGVDKVYLPAVYIENQLVPIHPPIQVDSTTKTTILEPSDSKFISTRLFRKYFLQEKTKIERSKDLVGGKFQVANKKDFSDAKTIFTIPDFASYIPIEKCTEEVNGRYVRFLFPPVDRDFKNGPAYLAFYPSDVEASNPLKGKYIASEQINTENLDAIFDDDLLTYVVLLPNESSLLPKIRNHIPITDKNNSLWVGMDLGTPTKINRVGFCPRNDKNNIYPGLHYELFYWDKKWISLGRKQATDHFLNFDDIPYNSLMLLKCHSEGVEERIFTLDHEKKQRWW</sequence>
<keyword evidence="1" id="KW-0732">Signal</keyword>
<proteinExistence type="predicted"/>
<comment type="caution">
    <text evidence="2">The sequence shown here is derived from an EMBL/GenBank/DDBJ whole genome shotgun (WGS) entry which is preliminary data.</text>
</comment>
<dbReference type="EMBL" id="RPHB01000002">
    <property type="protein sequence ID" value="MBW3466950.1"/>
    <property type="molecule type" value="Genomic_DNA"/>
</dbReference>